<dbReference type="Proteomes" id="UP000243180">
    <property type="component" value="Chromosome"/>
</dbReference>
<keyword evidence="4" id="KW-1185">Reference proteome</keyword>
<feature type="transmembrane region" description="Helical" evidence="1">
    <location>
        <begin position="6"/>
        <end position="27"/>
    </location>
</feature>
<keyword evidence="3" id="KW-0012">Acyltransferase</keyword>
<feature type="domain" description="Acyltransferase 3" evidence="2">
    <location>
        <begin position="39"/>
        <end position="362"/>
    </location>
</feature>
<feature type="transmembrane region" description="Helical" evidence="1">
    <location>
        <begin position="314"/>
        <end position="332"/>
    </location>
</feature>
<accession>A0A1B4XGZ6</accession>
<dbReference type="AlphaFoldDB" id="A0A1B4XGZ6"/>
<keyword evidence="1" id="KW-0812">Transmembrane</keyword>
<dbReference type="InterPro" id="IPR050879">
    <property type="entry name" value="Acyltransferase_3"/>
</dbReference>
<feature type="transmembrane region" description="Helical" evidence="1">
    <location>
        <begin position="254"/>
        <end position="272"/>
    </location>
</feature>
<feature type="transmembrane region" description="Helical" evidence="1">
    <location>
        <begin position="47"/>
        <end position="64"/>
    </location>
</feature>
<feature type="transmembrane region" description="Helical" evidence="1">
    <location>
        <begin position="344"/>
        <end position="368"/>
    </location>
</feature>
<feature type="transmembrane region" description="Helical" evidence="1">
    <location>
        <begin position="76"/>
        <end position="97"/>
    </location>
</feature>
<dbReference type="InParanoid" id="A0A1B4XGZ6"/>
<dbReference type="EMBL" id="AP014879">
    <property type="protein sequence ID" value="BAV34086.1"/>
    <property type="molecule type" value="Genomic_DNA"/>
</dbReference>
<dbReference type="InterPro" id="IPR002656">
    <property type="entry name" value="Acyl_transf_3_dom"/>
</dbReference>
<dbReference type="GO" id="GO:0000271">
    <property type="term" value="P:polysaccharide biosynthetic process"/>
    <property type="evidence" value="ECO:0007669"/>
    <property type="project" value="TreeGrafter"/>
</dbReference>
<sequence length="417" mass="45727">MNLDATWAYFVLMAVVMGIAALPQFLFVDNTPSPGARYSALDGLRGFSALSVFVFHLVVVHRFIETGIWDVPDSRFYALLGPVGVSLFFMITGFLFWGKMLRAKGRPRWHDLYTGRLFRIGPMYLFVVLVMLYIVFARTGFQLHEPAGVVAGSVLQWLALGVVDAQPDVNGYRATHVLAGVTWTISYEWAFYASLMATAYFARGRFHLLFVLGALALCLAGKVLLQINAIGLAVLFLCGMAVASLLHENTRLRIPHALSSAMALVLLLTVLATSRNGYGTATAMLLALFFYLVCSGASIFGLLTTTPARRLGNISYSLYLMQGLVLTLVFAIEPIRNFAMASPLNYWAIGIVCAGILLLSAALGYAFIERPGIALGKRLIRRHTLRQAGDDTAPVTGPLPEPALKKYALTYLLRNNK</sequence>
<dbReference type="GO" id="GO:0016747">
    <property type="term" value="F:acyltransferase activity, transferring groups other than amino-acyl groups"/>
    <property type="evidence" value="ECO:0007669"/>
    <property type="project" value="InterPro"/>
</dbReference>
<dbReference type="OrthoDB" id="9767863at2"/>
<keyword evidence="3" id="KW-0808">Transferase</keyword>
<feature type="transmembrane region" description="Helical" evidence="1">
    <location>
        <begin position="206"/>
        <end position="224"/>
    </location>
</feature>
<name>A0A1B4XGZ6_9GAMM</name>
<organism evidence="3 4">
    <name type="scientific">Sulfuricaulis limicola</name>
    <dbReference type="NCBI Taxonomy" id="1620215"/>
    <lineage>
        <taxon>Bacteria</taxon>
        <taxon>Pseudomonadati</taxon>
        <taxon>Pseudomonadota</taxon>
        <taxon>Gammaproteobacteria</taxon>
        <taxon>Acidiferrobacterales</taxon>
        <taxon>Acidiferrobacteraceae</taxon>
        <taxon>Sulfuricaulis</taxon>
    </lineage>
</organism>
<dbReference type="GO" id="GO:0016020">
    <property type="term" value="C:membrane"/>
    <property type="evidence" value="ECO:0007669"/>
    <property type="project" value="TreeGrafter"/>
</dbReference>
<dbReference type="PANTHER" id="PTHR23028">
    <property type="entry name" value="ACETYLTRANSFERASE"/>
    <property type="match status" value="1"/>
</dbReference>
<dbReference type="PANTHER" id="PTHR23028:SF53">
    <property type="entry name" value="ACYL_TRANSF_3 DOMAIN-CONTAINING PROTEIN"/>
    <property type="match status" value="1"/>
</dbReference>
<feature type="transmembrane region" description="Helical" evidence="1">
    <location>
        <begin position="117"/>
        <end position="136"/>
    </location>
</feature>
<protein>
    <submittedName>
        <fullName evidence="3">Acyltransferase</fullName>
    </submittedName>
</protein>
<dbReference type="RefSeq" id="WP_096360874.1">
    <property type="nucleotide sequence ID" value="NZ_AP014879.1"/>
</dbReference>
<dbReference type="Pfam" id="PF01757">
    <property type="entry name" value="Acyl_transf_3"/>
    <property type="match status" value="1"/>
</dbReference>
<keyword evidence="1" id="KW-1133">Transmembrane helix</keyword>
<evidence type="ECO:0000313" key="3">
    <source>
        <dbReference type="EMBL" id="BAV34086.1"/>
    </source>
</evidence>
<gene>
    <name evidence="3" type="ORF">SCL_1788</name>
</gene>
<feature type="transmembrane region" description="Helical" evidence="1">
    <location>
        <begin position="230"/>
        <end position="247"/>
    </location>
</feature>
<evidence type="ECO:0000259" key="2">
    <source>
        <dbReference type="Pfam" id="PF01757"/>
    </source>
</evidence>
<evidence type="ECO:0000256" key="1">
    <source>
        <dbReference type="SAM" id="Phobius"/>
    </source>
</evidence>
<dbReference type="KEGG" id="slim:SCL_1788"/>
<proteinExistence type="predicted"/>
<evidence type="ECO:0000313" key="4">
    <source>
        <dbReference type="Proteomes" id="UP000243180"/>
    </source>
</evidence>
<keyword evidence="1" id="KW-0472">Membrane</keyword>
<reference evidence="3 4" key="1">
    <citation type="submission" date="2015-05" db="EMBL/GenBank/DDBJ databases">
        <title>Complete genome sequence of a sulfur-oxidizing gammaproteobacterium strain HA5.</title>
        <authorList>
            <person name="Miura A."/>
            <person name="Kojima H."/>
            <person name="Fukui M."/>
        </authorList>
    </citation>
    <scope>NUCLEOTIDE SEQUENCE [LARGE SCALE GENOMIC DNA]</scope>
    <source>
        <strain evidence="3 4">HA5</strain>
    </source>
</reference>
<feature type="transmembrane region" description="Helical" evidence="1">
    <location>
        <begin position="278"/>
        <end position="302"/>
    </location>
</feature>